<dbReference type="Gene3D" id="3.40.50.2300">
    <property type="match status" value="2"/>
</dbReference>
<evidence type="ECO:0000256" key="3">
    <source>
        <dbReference type="SAM" id="SignalP"/>
    </source>
</evidence>
<keyword evidence="6" id="KW-1185">Reference proteome</keyword>
<dbReference type="STRING" id="861299.J421_2406"/>
<feature type="signal peptide" evidence="3">
    <location>
        <begin position="1"/>
        <end position="29"/>
    </location>
</feature>
<dbReference type="InterPro" id="IPR028082">
    <property type="entry name" value="Peripla_BP_I"/>
</dbReference>
<sequence length="392" mass="40634">MLRTPDPTRFTLLAALVAAGSLGACRALAHGRHDAGDAVIGIAYNPQRAGMHEIARGAALAAEALTRDSAARALGIRFVTHEPPRTVTSAVEIAQRLRDDPDVVGIVGDAESGRTLDEIPVLEDLEHAGARAVVAVSPTATSTSLTGRSPWIFRVTPTDAAVSQATAAYLSDSLGARRAAVVYRNDSYGRDWTAAFVSAFRARGGAVVQRDPYVTGITEWDAIAAYTARTGADAILFPGSAEDAAEFLSALRRAGVRVPFVGGDAVASLAEQTEFAGARYATPYSADHAPRTAAAAAFVAAYTARWHEPPTARAALAYDAALVIGRATLAVGRDRLRIRDWVAGVGSATPAIPGATGAIAFDRSHDARDRSVAIVTVAGSAPAVATATEGAR</sequence>
<proteinExistence type="inferred from homology"/>
<dbReference type="OrthoDB" id="9791590at2"/>
<dbReference type="eggNOG" id="COG0683">
    <property type="taxonomic scope" value="Bacteria"/>
</dbReference>
<dbReference type="AlphaFoldDB" id="W0RKI2"/>
<dbReference type="RefSeq" id="WP_025411420.1">
    <property type="nucleotide sequence ID" value="NZ_CP007128.1"/>
</dbReference>
<evidence type="ECO:0000313" key="5">
    <source>
        <dbReference type="EMBL" id="AHG89943.1"/>
    </source>
</evidence>
<feature type="chain" id="PRO_5004795667" evidence="3">
    <location>
        <begin position="30"/>
        <end position="392"/>
    </location>
</feature>
<dbReference type="InterPro" id="IPR028081">
    <property type="entry name" value="Leu-bd"/>
</dbReference>
<dbReference type="InParanoid" id="W0RKI2"/>
<accession>W0RKI2</accession>
<dbReference type="PANTHER" id="PTHR30483">
    <property type="entry name" value="LEUCINE-SPECIFIC-BINDING PROTEIN"/>
    <property type="match status" value="1"/>
</dbReference>
<comment type="similarity">
    <text evidence="1">Belongs to the leucine-binding protein family.</text>
</comment>
<keyword evidence="2 3" id="KW-0732">Signal</keyword>
<dbReference type="InterPro" id="IPR051010">
    <property type="entry name" value="BCAA_transport"/>
</dbReference>
<evidence type="ECO:0000259" key="4">
    <source>
        <dbReference type="Pfam" id="PF13458"/>
    </source>
</evidence>
<gene>
    <name evidence="5" type="ORF">J421_2406</name>
</gene>
<dbReference type="PROSITE" id="PS51257">
    <property type="entry name" value="PROKAR_LIPOPROTEIN"/>
    <property type="match status" value="1"/>
</dbReference>
<dbReference type="PANTHER" id="PTHR30483:SF6">
    <property type="entry name" value="PERIPLASMIC BINDING PROTEIN OF ABC TRANSPORTER FOR NATURAL AMINO ACIDS"/>
    <property type="match status" value="1"/>
</dbReference>
<reference evidence="5 6" key="1">
    <citation type="journal article" date="2014" name="Genome Announc.">
        <title>Genome Sequence and Methylome of Soil Bacterium Gemmatirosa kalamazoonensis KBS708T, a Member of the Rarely Cultivated Gemmatimonadetes Phylum.</title>
        <authorList>
            <person name="Debruyn J.M."/>
            <person name="Radosevich M."/>
            <person name="Wommack K.E."/>
            <person name="Polson S.W."/>
            <person name="Hauser L.J."/>
            <person name="Fawaz M.N."/>
            <person name="Korlach J."/>
            <person name="Tsai Y.C."/>
        </authorList>
    </citation>
    <scope>NUCLEOTIDE SEQUENCE [LARGE SCALE GENOMIC DNA]</scope>
    <source>
        <strain evidence="5 6">KBS708</strain>
    </source>
</reference>
<feature type="domain" description="Leucine-binding protein" evidence="4">
    <location>
        <begin position="56"/>
        <end position="378"/>
    </location>
</feature>
<dbReference type="Proteomes" id="UP000019151">
    <property type="component" value="Chromosome"/>
</dbReference>
<name>W0RKI2_9BACT</name>
<organism evidence="5 6">
    <name type="scientific">Gemmatirosa kalamazoonensis</name>
    <dbReference type="NCBI Taxonomy" id="861299"/>
    <lineage>
        <taxon>Bacteria</taxon>
        <taxon>Pseudomonadati</taxon>
        <taxon>Gemmatimonadota</taxon>
        <taxon>Gemmatimonadia</taxon>
        <taxon>Gemmatimonadales</taxon>
        <taxon>Gemmatimonadaceae</taxon>
        <taxon>Gemmatirosa</taxon>
    </lineage>
</organism>
<evidence type="ECO:0000313" key="6">
    <source>
        <dbReference type="Proteomes" id="UP000019151"/>
    </source>
</evidence>
<dbReference type="SUPFAM" id="SSF53822">
    <property type="entry name" value="Periplasmic binding protein-like I"/>
    <property type="match status" value="1"/>
</dbReference>
<evidence type="ECO:0000256" key="1">
    <source>
        <dbReference type="ARBA" id="ARBA00010062"/>
    </source>
</evidence>
<dbReference type="KEGG" id="gba:J421_2406"/>
<dbReference type="Pfam" id="PF13458">
    <property type="entry name" value="Peripla_BP_6"/>
    <property type="match status" value="1"/>
</dbReference>
<dbReference type="EMBL" id="CP007128">
    <property type="protein sequence ID" value="AHG89943.1"/>
    <property type="molecule type" value="Genomic_DNA"/>
</dbReference>
<protein>
    <submittedName>
        <fullName evidence="5">Putative branched-chain amino acid-binding protein</fullName>
    </submittedName>
</protein>
<dbReference type="HOGENOM" id="CLU_670408_0_0_0"/>
<evidence type="ECO:0000256" key="2">
    <source>
        <dbReference type="ARBA" id="ARBA00022729"/>
    </source>
</evidence>